<comment type="cofactor">
    <cofactor evidence="2">
        <name>Fe cation</name>
        <dbReference type="ChEBI" id="CHEBI:24875"/>
    </cofactor>
    <text evidence="2">Binds 1 Fe cation per subunit.</text>
</comment>
<dbReference type="EMBL" id="JAERQG010000001">
    <property type="protein sequence ID" value="MBL0764151.1"/>
    <property type="molecule type" value="Genomic_DNA"/>
</dbReference>
<feature type="domain" description="Pirin N-terminal" evidence="4">
    <location>
        <begin position="13"/>
        <end position="120"/>
    </location>
</feature>
<dbReference type="Proteomes" id="UP000642920">
    <property type="component" value="Unassembled WGS sequence"/>
</dbReference>
<dbReference type="SUPFAM" id="SSF51182">
    <property type="entry name" value="RmlC-like cupins"/>
    <property type="match status" value="1"/>
</dbReference>
<feature type="domain" description="Quercetin 2,3-dioxygenase C-terminal cupin" evidence="5">
    <location>
        <begin position="147"/>
        <end position="233"/>
    </location>
</feature>
<evidence type="ECO:0000256" key="2">
    <source>
        <dbReference type="PIRSR" id="PIRSR006232-1"/>
    </source>
</evidence>
<dbReference type="InterPro" id="IPR003829">
    <property type="entry name" value="Pirin_N_dom"/>
</dbReference>
<comment type="similarity">
    <text evidence="1 3">Belongs to the pirin family.</text>
</comment>
<protein>
    <submittedName>
        <fullName evidence="6">Pirin family protein</fullName>
    </submittedName>
</protein>
<dbReference type="RefSeq" id="WP_201917459.1">
    <property type="nucleotide sequence ID" value="NZ_JAERQG010000001.1"/>
</dbReference>
<evidence type="ECO:0000256" key="3">
    <source>
        <dbReference type="RuleBase" id="RU003457"/>
    </source>
</evidence>
<dbReference type="CDD" id="cd02910">
    <property type="entry name" value="cupin_Yhhw_N"/>
    <property type="match status" value="1"/>
</dbReference>
<accession>A0A937DIG4</accession>
<dbReference type="AlphaFoldDB" id="A0A937DIG4"/>
<feature type="binding site" evidence="2">
    <location>
        <position position="58"/>
    </location>
    <ligand>
        <name>Fe cation</name>
        <dbReference type="ChEBI" id="CHEBI:24875"/>
    </ligand>
</feature>
<dbReference type="InterPro" id="IPR012093">
    <property type="entry name" value="Pirin"/>
</dbReference>
<evidence type="ECO:0000259" key="5">
    <source>
        <dbReference type="Pfam" id="PF17954"/>
    </source>
</evidence>
<dbReference type="Pfam" id="PF17954">
    <property type="entry name" value="Pirin_C_2"/>
    <property type="match status" value="1"/>
</dbReference>
<dbReference type="PANTHER" id="PTHR43212">
    <property type="entry name" value="QUERCETIN 2,3-DIOXYGENASE"/>
    <property type="match status" value="1"/>
</dbReference>
<keyword evidence="2" id="KW-0479">Metal-binding</keyword>
<organism evidence="6 7">
    <name type="scientific">Marivirga atlantica</name>
    <dbReference type="NCBI Taxonomy" id="1548457"/>
    <lineage>
        <taxon>Bacteria</taxon>
        <taxon>Pseudomonadati</taxon>
        <taxon>Bacteroidota</taxon>
        <taxon>Cytophagia</taxon>
        <taxon>Cytophagales</taxon>
        <taxon>Marivirgaceae</taxon>
        <taxon>Marivirga</taxon>
    </lineage>
</organism>
<feature type="binding site" evidence="2">
    <location>
        <position position="104"/>
    </location>
    <ligand>
        <name>Fe cation</name>
        <dbReference type="ChEBI" id="CHEBI:24875"/>
    </ligand>
</feature>
<dbReference type="GO" id="GO:0046872">
    <property type="term" value="F:metal ion binding"/>
    <property type="evidence" value="ECO:0007669"/>
    <property type="project" value="UniProtKB-KW"/>
</dbReference>
<evidence type="ECO:0000313" key="7">
    <source>
        <dbReference type="Proteomes" id="UP000642920"/>
    </source>
</evidence>
<evidence type="ECO:0000313" key="6">
    <source>
        <dbReference type="EMBL" id="MBL0764151.1"/>
    </source>
</evidence>
<dbReference type="PANTHER" id="PTHR43212:SF3">
    <property type="entry name" value="QUERCETIN 2,3-DIOXYGENASE"/>
    <property type="match status" value="1"/>
</dbReference>
<comment type="caution">
    <text evidence="6">The sequence shown here is derived from an EMBL/GenBank/DDBJ whole genome shotgun (WGS) entry which is preliminary data.</text>
</comment>
<gene>
    <name evidence="6" type="ORF">JKP34_02735</name>
</gene>
<dbReference type="InterPro" id="IPR041602">
    <property type="entry name" value="Quercetinase_C"/>
</dbReference>
<proteinExistence type="inferred from homology"/>
<dbReference type="Gene3D" id="2.60.120.10">
    <property type="entry name" value="Jelly Rolls"/>
    <property type="match status" value="2"/>
</dbReference>
<reference evidence="6" key="1">
    <citation type="submission" date="2021-01" db="EMBL/GenBank/DDBJ databases">
        <title>Marivirga sp. nov., isolated from intertidal surface sediments.</title>
        <authorList>
            <person name="Zhang M."/>
        </authorList>
    </citation>
    <scope>NUCLEOTIDE SEQUENCE</scope>
    <source>
        <strain evidence="6">SM1354</strain>
    </source>
</reference>
<dbReference type="InterPro" id="IPR011051">
    <property type="entry name" value="RmlC_Cupin_sf"/>
</dbReference>
<evidence type="ECO:0000259" key="4">
    <source>
        <dbReference type="Pfam" id="PF02678"/>
    </source>
</evidence>
<dbReference type="PIRSF" id="PIRSF006232">
    <property type="entry name" value="Pirin"/>
    <property type="match status" value="1"/>
</dbReference>
<keyword evidence="7" id="KW-1185">Reference proteome</keyword>
<dbReference type="InterPro" id="IPR014710">
    <property type="entry name" value="RmlC-like_jellyroll"/>
</dbReference>
<keyword evidence="2" id="KW-0408">Iron</keyword>
<feature type="binding site" evidence="2">
    <location>
        <position position="60"/>
    </location>
    <ligand>
        <name>Fe cation</name>
        <dbReference type="ChEBI" id="CHEBI:24875"/>
    </ligand>
</feature>
<evidence type="ECO:0000256" key="1">
    <source>
        <dbReference type="ARBA" id="ARBA00008416"/>
    </source>
</evidence>
<name>A0A937DIG4_9BACT</name>
<sequence length="237" mass="27284">MNTTLYKADSRGHANHGWLDTHHTFSFASYYDPDRIHFGALRVLNDDKIDGGTGFPKHPHENMEIISIPLYGDLAHEDSMGNKSVIKENDVQVMSAGTGVVHSEFNHNEGKRTEFLQIWIFPKKENVEPRYGQHSFKPEDRINKFQLVVSPNKEDVPTWVHQDTWFHLSNFEEGYSSTYEFKKAENGLFIFLLEGELNVEGHLLSKRDGLSITDTQKVQIEATQNAHFLLMEVPLNW</sequence>
<feature type="binding site" evidence="2">
    <location>
        <position position="102"/>
    </location>
    <ligand>
        <name>Fe cation</name>
        <dbReference type="ChEBI" id="CHEBI:24875"/>
    </ligand>
</feature>
<dbReference type="Pfam" id="PF02678">
    <property type="entry name" value="Pirin"/>
    <property type="match status" value="1"/>
</dbReference>